<evidence type="ECO:0000313" key="3">
    <source>
        <dbReference type="EMBL" id="AAO85920.1"/>
    </source>
</evidence>
<protein>
    <submittedName>
        <fullName evidence="3">Is3</fullName>
    </submittedName>
</protein>
<evidence type="ECO:0000256" key="1">
    <source>
        <dbReference type="SAM" id="MobiDB-lite"/>
    </source>
</evidence>
<dbReference type="EMBL" id="AY234847">
    <property type="protein sequence ID" value="AAO85920.1"/>
    <property type="molecule type" value="mRNA"/>
</dbReference>
<evidence type="ECO:0000256" key="2">
    <source>
        <dbReference type="SAM" id="SignalP"/>
    </source>
</evidence>
<reference evidence="3" key="2">
    <citation type="submission" date="2003-02" db="EMBL/GenBank/DDBJ databases">
        <authorList>
            <person name="Packila M."/>
            <person name="Guilfoile P.G."/>
        </authorList>
    </citation>
    <scope>NUCLEOTIDE SEQUENCE</scope>
</reference>
<dbReference type="VEuPathDB" id="VectorBase:ISCI014141"/>
<feature type="chain" id="PRO_5004300198" evidence="2">
    <location>
        <begin position="20"/>
        <end position="108"/>
    </location>
</feature>
<reference evidence="3" key="1">
    <citation type="journal article" date="2002" name="Exp. Appl. Acarol.">
        <title>Mating, male Ixodes scapularis express several genes including those with sequence similarity to immunoglobulin-binding proteins and metalloproteases.</title>
        <authorList>
            <person name="Packila M."/>
            <person name="Guilfoile P.G."/>
        </authorList>
    </citation>
    <scope>NUCLEOTIDE SEQUENCE</scope>
</reference>
<sequence length="108" mass="11892">MVSTFTVVVLGVFIAVLAAAEIGSSFPDNIESQNVREKSFLEPRTYVKYCTYGRWRWPDGTLCKIRHWVYGYCKNGVCSIPTPPTTTARPVPPPGPTPTIRTPTTTAG</sequence>
<dbReference type="VEuPathDB" id="VectorBase:ISCP_017910"/>
<organism evidence="3">
    <name type="scientific">Ixodes scapularis</name>
    <name type="common">Black-legged tick</name>
    <name type="synonym">Deer tick</name>
    <dbReference type="NCBI Taxonomy" id="6945"/>
    <lineage>
        <taxon>Eukaryota</taxon>
        <taxon>Metazoa</taxon>
        <taxon>Ecdysozoa</taxon>
        <taxon>Arthropoda</taxon>
        <taxon>Chelicerata</taxon>
        <taxon>Arachnida</taxon>
        <taxon>Acari</taxon>
        <taxon>Parasitiformes</taxon>
        <taxon>Ixodida</taxon>
        <taxon>Ixodoidea</taxon>
        <taxon>Ixodidae</taxon>
        <taxon>Ixodinae</taxon>
        <taxon>Ixodes</taxon>
    </lineage>
</organism>
<accession>Q868N2</accession>
<name>Q868N2_IXOSC</name>
<proteinExistence type="evidence at transcript level"/>
<dbReference type="HOGENOM" id="CLU_2645072_0_0_1"/>
<feature type="signal peptide" evidence="2">
    <location>
        <begin position="1"/>
        <end position="19"/>
    </location>
</feature>
<dbReference type="AlphaFoldDB" id="Q868N2"/>
<dbReference type="VEuPathDB" id="VectorBase:ISCW012269"/>
<feature type="region of interest" description="Disordered" evidence="1">
    <location>
        <begin position="83"/>
        <end position="108"/>
    </location>
</feature>
<keyword evidence="2" id="KW-0732">Signal</keyword>
<feature type="compositionally biased region" description="Low complexity" evidence="1">
    <location>
        <begin position="98"/>
        <end position="108"/>
    </location>
</feature>